<evidence type="ECO:0000313" key="4">
    <source>
        <dbReference type="Proteomes" id="UP000004931"/>
    </source>
</evidence>
<sequence length="158" mass="17036">MMNNLASAAVLSLLLFAQLSYADVKGTVNDLGWMTGSWSVPLGPMILEENWIEPVDGSIASLVRISGEGKTATIELIVIENKGDTLELHIQQWDPGYKPRAPAQTMKLIDLGENRVGFEAITPGGIKKLAYSSPAAGKFTIDIVTADDKPMQLHLSAK</sequence>
<dbReference type="Pfam" id="PF19780">
    <property type="entry name" value="DUF6265"/>
    <property type="match status" value="1"/>
</dbReference>
<protein>
    <recommendedName>
        <fullName evidence="2">DUF6265 domain-containing protein</fullName>
    </recommendedName>
</protein>
<proteinExistence type="predicted"/>
<feature type="domain" description="DUF6265" evidence="2">
    <location>
        <begin position="33"/>
        <end position="143"/>
    </location>
</feature>
<dbReference type="InterPro" id="IPR046232">
    <property type="entry name" value="DUF6265"/>
</dbReference>
<evidence type="ECO:0000256" key="1">
    <source>
        <dbReference type="SAM" id="SignalP"/>
    </source>
</evidence>
<dbReference type="EMBL" id="AAVT01000001">
    <property type="protein sequence ID" value="EAW33201.1"/>
    <property type="molecule type" value="Genomic_DNA"/>
</dbReference>
<feature type="chain" id="PRO_5002630602" description="DUF6265 domain-containing protein" evidence="1">
    <location>
        <begin position="23"/>
        <end position="158"/>
    </location>
</feature>
<feature type="signal peptide" evidence="1">
    <location>
        <begin position="1"/>
        <end position="22"/>
    </location>
</feature>
<dbReference type="AlphaFoldDB" id="A0YAP7"/>
<organism evidence="3 4">
    <name type="scientific">marine gamma proteobacterium HTCC2143</name>
    <dbReference type="NCBI Taxonomy" id="247633"/>
    <lineage>
        <taxon>Bacteria</taxon>
        <taxon>Pseudomonadati</taxon>
        <taxon>Pseudomonadota</taxon>
        <taxon>Gammaproteobacteria</taxon>
        <taxon>Cellvibrionales</taxon>
        <taxon>Spongiibacteraceae</taxon>
        <taxon>BD1-7 clade</taxon>
    </lineage>
</organism>
<dbReference type="Proteomes" id="UP000004931">
    <property type="component" value="Unassembled WGS sequence"/>
</dbReference>
<reference evidence="3 4" key="1">
    <citation type="journal article" date="2010" name="J. Bacteriol.">
        <title>Genome sequence of the oligotrophic marine Gammaproteobacterium HTCC2143, isolated from the Oregon Coast.</title>
        <authorList>
            <person name="Oh H.M."/>
            <person name="Kang I."/>
            <person name="Ferriera S."/>
            <person name="Giovannoni S.J."/>
            <person name="Cho J.C."/>
        </authorList>
    </citation>
    <scope>NUCLEOTIDE SEQUENCE [LARGE SCALE GENOMIC DNA]</scope>
    <source>
        <strain evidence="3 4">HTCC2143</strain>
    </source>
</reference>
<evidence type="ECO:0000313" key="3">
    <source>
        <dbReference type="EMBL" id="EAW33201.1"/>
    </source>
</evidence>
<evidence type="ECO:0000259" key="2">
    <source>
        <dbReference type="Pfam" id="PF19780"/>
    </source>
</evidence>
<keyword evidence="4" id="KW-1185">Reference proteome</keyword>
<accession>A0YAP7</accession>
<keyword evidence="1" id="KW-0732">Signal</keyword>
<dbReference type="OrthoDB" id="7059617at2"/>
<gene>
    <name evidence="3" type="ORF">GP2143_18136</name>
</gene>
<name>A0YAP7_9GAMM</name>
<comment type="caution">
    <text evidence="3">The sequence shown here is derived from an EMBL/GenBank/DDBJ whole genome shotgun (WGS) entry which is preliminary data.</text>
</comment>